<name>A0A1G7Z4Q8_9FIRM</name>
<dbReference type="STRING" id="1121419.SAMN05443529_1099"/>
<keyword evidence="2" id="KW-1185">Reference proteome</keyword>
<gene>
    <name evidence="1" type="ORF">SAMN05443529_1099</name>
</gene>
<evidence type="ECO:0000313" key="1">
    <source>
        <dbReference type="EMBL" id="SDH03752.1"/>
    </source>
</evidence>
<dbReference type="RefSeq" id="WP_092332626.1">
    <property type="nucleotide sequence ID" value="NZ_FNCP01000009.1"/>
</dbReference>
<dbReference type="AlphaFoldDB" id="A0A1G7Z4Q8"/>
<accession>A0A1G7Z4Q8</accession>
<dbReference type="EMBL" id="FNCP01000009">
    <property type="protein sequence ID" value="SDH03752.1"/>
    <property type="molecule type" value="Genomic_DNA"/>
</dbReference>
<reference evidence="2" key="1">
    <citation type="submission" date="2016-10" db="EMBL/GenBank/DDBJ databases">
        <authorList>
            <person name="Varghese N."/>
            <person name="Submissions S."/>
        </authorList>
    </citation>
    <scope>NUCLEOTIDE SEQUENCE [LARGE SCALE GENOMIC DNA]</scope>
    <source>
        <strain evidence="2">DSM 8344</strain>
    </source>
</reference>
<protein>
    <submittedName>
        <fullName evidence="1">Uncharacterized protein</fullName>
    </submittedName>
</protein>
<dbReference type="Proteomes" id="UP000198656">
    <property type="component" value="Unassembled WGS sequence"/>
</dbReference>
<sequence length="235" mass="28199">MKSEEELLELLKNEGFYSYRVHTTETEITHTLQLTSMEDLLDFSCKHKIDTMFYSYNLIDKDVLSITDETTSQLKLGEDELLILQEKFDEYNDRLSEVDYSKPVALNVYCIYQGVIFFIQEEDYWFLEQGFGMPETVCIELATENFEDILKEKEKRKQNINEGRKDLRQQILNDEEFHRCTNQELRRQFANKMFRSNSVKQQLFYSEKEGLYDISINSFVEDIWREYKSSLKKHL</sequence>
<proteinExistence type="predicted"/>
<dbReference type="OrthoDB" id="2861256at2"/>
<organism evidence="1 2">
    <name type="scientific">Desulfosporosinus hippei DSM 8344</name>
    <dbReference type="NCBI Taxonomy" id="1121419"/>
    <lineage>
        <taxon>Bacteria</taxon>
        <taxon>Bacillati</taxon>
        <taxon>Bacillota</taxon>
        <taxon>Clostridia</taxon>
        <taxon>Eubacteriales</taxon>
        <taxon>Desulfitobacteriaceae</taxon>
        <taxon>Desulfosporosinus</taxon>
    </lineage>
</organism>
<evidence type="ECO:0000313" key="2">
    <source>
        <dbReference type="Proteomes" id="UP000198656"/>
    </source>
</evidence>